<dbReference type="Proteomes" id="UP001367316">
    <property type="component" value="Unassembled WGS sequence"/>
</dbReference>
<name>A0ABR1MXC9_9PEZI</name>
<sequence length="203" mass="23289">MSVFLFFCCCFSVVVFLFFCVVTIHTYIHTHREREKEREREREGERERISSLIKRLSKQKPSVTHLVNAKRNGKKDPQIDRYDNFCPACVDRYTRVLTDTTHVKCVYIPFMPCHSAPCRSAPCPSHAIPCTYESLCLSLCNALSVQCTTLRCDARHASLTTICRLSLCCESFQDERSKNHAALRPFLACLFVDCLIHSTPSGR</sequence>
<organism evidence="1 2">
    <name type="scientific">Phyllosticta paracitricarpa</name>
    <dbReference type="NCBI Taxonomy" id="2016321"/>
    <lineage>
        <taxon>Eukaryota</taxon>
        <taxon>Fungi</taxon>
        <taxon>Dikarya</taxon>
        <taxon>Ascomycota</taxon>
        <taxon>Pezizomycotina</taxon>
        <taxon>Dothideomycetes</taxon>
        <taxon>Dothideomycetes incertae sedis</taxon>
        <taxon>Botryosphaeriales</taxon>
        <taxon>Phyllostictaceae</taxon>
        <taxon>Phyllosticta</taxon>
    </lineage>
</organism>
<proteinExistence type="predicted"/>
<comment type="caution">
    <text evidence="1">The sequence shown here is derived from an EMBL/GenBank/DDBJ whole genome shotgun (WGS) entry which is preliminary data.</text>
</comment>
<accession>A0ABR1MXC9</accession>
<protein>
    <submittedName>
        <fullName evidence="1">Uncharacterized protein</fullName>
    </submittedName>
</protein>
<reference evidence="1 2" key="1">
    <citation type="submission" date="2024-04" db="EMBL/GenBank/DDBJ databases">
        <title>Phyllosticta paracitricarpa is synonymous to the EU quarantine fungus P. citricarpa based on phylogenomic analyses.</title>
        <authorList>
            <consortium name="Lawrence Berkeley National Laboratory"/>
            <person name="Van ingen-buijs V.A."/>
            <person name="Van westerhoven A.C."/>
            <person name="Haridas S."/>
            <person name="Skiadas P."/>
            <person name="Martin F."/>
            <person name="Groenewald J.Z."/>
            <person name="Crous P.W."/>
            <person name="Seidl M.F."/>
        </authorList>
    </citation>
    <scope>NUCLEOTIDE SEQUENCE [LARGE SCALE GENOMIC DNA]</scope>
    <source>
        <strain evidence="1 2">CBS 141358</strain>
    </source>
</reference>
<evidence type="ECO:0000313" key="1">
    <source>
        <dbReference type="EMBL" id="KAK7607593.1"/>
    </source>
</evidence>
<dbReference type="EMBL" id="JBBPBF010000035">
    <property type="protein sequence ID" value="KAK7607593.1"/>
    <property type="molecule type" value="Genomic_DNA"/>
</dbReference>
<evidence type="ECO:0000313" key="2">
    <source>
        <dbReference type="Proteomes" id="UP001367316"/>
    </source>
</evidence>
<gene>
    <name evidence="1" type="ORF">JOL62DRAFT_266253</name>
</gene>
<keyword evidence="2" id="KW-1185">Reference proteome</keyword>